<name>A0A2P2MX69_RHIMU</name>
<dbReference type="AlphaFoldDB" id="A0A2P2MX69"/>
<protein>
    <submittedName>
        <fullName evidence="1">Uncharacterized protein</fullName>
    </submittedName>
</protein>
<dbReference type="EMBL" id="GGEC01054340">
    <property type="protein sequence ID" value="MBX34824.1"/>
    <property type="molecule type" value="Transcribed_RNA"/>
</dbReference>
<accession>A0A2P2MX69</accession>
<reference evidence="1" key="1">
    <citation type="submission" date="2018-02" db="EMBL/GenBank/DDBJ databases">
        <title>Rhizophora mucronata_Transcriptome.</title>
        <authorList>
            <person name="Meera S.P."/>
            <person name="Sreeshan A."/>
            <person name="Augustine A."/>
        </authorList>
    </citation>
    <scope>NUCLEOTIDE SEQUENCE</scope>
    <source>
        <tissue evidence="1">Leaf</tissue>
    </source>
</reference>
<sequence>MVELSKLVTTMVNVYGHLLIRADPTPDQLQIELLQFCLVSKGRSLC</sequence>
<organism evidence="1">
    <name type="scientific">Rhizophora mucronata</name>
    <name type="common">Asiatic mangrove</name>
    <dbReference type="NCBI Taxonomy" id="61149"/>
    <lineage>
        <taxon>Eukaryota</taxon>
        <taxon>Viridiplantae</taxon>
        <taxon>Streptophyta</taxon>
        <taxon>Embryophyta</taxon>
        <taxon>Tracheophyta</taxon>
        <taxon>Spermatophyta</taxon>
        <taxon>Magnoliopsida</taxon>
        <taxon>eudicotyledons</taxon>
        <taxon>Gunneridae</taxon>
        <taxon>Pentapetalae</taxon>
        <taxon>rosids</taxon>
        <taxon>fabids</taxon>
        <taxon>Malpighiales</taxon>
        <taxon>Rhizophoraceae</taxon>
        <taxon>Rhizophora</taxon>
    </lineage>
</organism>
<proteinExistence type="predicted"/>
<evidence type="ECO:0000313" key="1">
    <source>
        <dbReference type="EMBL" id="MBX34824.1"/>
    </source>
</evidence>